<dbReference type="EC" id="2.5.1.74" evidence="8 9"/>
<evidence type="ECO:0000256" key="4">
    <source>
        <dbReference type="ARBA" id="ARBA00022679"/>
    </source>
</evidence>
<evidence type="ECO:0000256" key="5">
    <source>
        <dbReference type="ARBA" id="ARBA00022692"/>
    </source>
</evidence>
<accession>A0ABY6NQI3</accession>
<dbReference type="Proteomes" id="UP001163981">
    <property type="component" value="Chromosome"/>
</dbReference>
<keyword evidence="5 8" id="KW-0812">Transmembrane</keyword>
<gene>
    <name evidence="8 10" type="primary">menA</name>
    <name evidence="10" type="ORF">JRG66_13205</name>
</gene>
<feature type="transmembrane region" description="Helical" evidence="8">
    <location>
        <begin position="225"/>
        <end position="245"/>
    </location>
</feature>
<name>A0ABY6NQI3_9FLAO</name>
<dbReference type="HAMAP" id="MF_01937">
    <property type="entry name" value="MenA_1"/>
    <property type="match status" value="1"/>
</dbReference>
<dbReference type="EMBL" id="CP069620">
    <property type="protein sequence ID" value="UZH54911.1"/>
    <property type="molecule type" value="Genomic_DNA"/>
</dbReference>
<keyword evidence="2 8" id="KW-0474">Menaquinone biosynthesis</keyword>
<comment type="pathway">
    <text evidence="8">Quinol/quinone metabolism; menaquinone biosynthesis; menaquinol from 1,4-dihydroxy-2-naphthoate: step 1/2.</text>
</comment>
<keyword evidence="3 8" id="KW-1003">Cell membrane</keyword>
<dbReference type="CDD" id="cd13962">
    <property type="entry name" value="PT_UbiA_UBIAD1"/>
    <property type="match status" value="1"/>
</dbReference>
<evidence type="ECO:0000256" key="8">
    <source>
        <dbReference type="HAMAP-Rule" id="MF_01937"/>
    </source>
</evidence>
<evidence type="ECO:0000256" key="7">
    <source>
        <dbReference type="ARBA" id="ARBA00023136"/>
    </source>
</evidence>
<dbReference type="NCBIfam" id="TIGR00751">
    <property type="entry name" value="menA"/>
    <property type="match status" value="1"/>
</dbReference>
<evidence type="ECO:0000313" key="11">
    <source>
        <dbReference type="Proteomes" id="UP001163981"/>
    </source>
</evidence>
<feature type="transmembrane region" description="Helical" evidence="8">
    <location>
        <begin position="177"/>
        <end position="197"/>
    </location>
</feature>
<feature type="transmembrane region" description="Helical" evidence="8">
    <location>
        <begin position="119"/>
        <end position="138"/>
    </location>
</feature>
<dbReference type="PIRSF" id="PIRSF005355">
    <property type="entry name" value="UBIAD1"/>
    <property type="match status" value="1"/>
</dbReference>
<feature type="transmembrane region" description="Helical" evidence="8">
    <location>
        <begin position="91"/>
        <end position="113"/>
    </location>
</feature>
<dbReference type="Pfam" id="PF01040">
    <property type="entry name" value="UbiA"/>
    <property type="match status" value="1"/>
</dbReference>
<dbReference type="Gene3D" id="1.10.357.140">
    <property type="entry name" value="UbiA prenyltransferase"/>
    <property type="match status" value="1"/>
</dbReference>
<organism evidence="10 11">
    <name type="scientific">Salinimicrobium tongyeongense</name>
    <dbReference type="NCBI Taxonomy" id="2809707"/>
    <lineage>
        <taxon>Bacteria</taxon>
        <taxon>Pseudomonadati</taxon>
        <taxon>Bacteroidota</taxon>
        <taxon>Flavobacteriia</taxon>
        <taxon>Flavobacteriales</taxon>
        <taxon>Flavobacteriaceae</taxon>
        <taxon>Salinimicrobium</taxon>
    </lineage>
</organism>
<keyword evidence="11" id="KW-1185">Reference proteome</keyword>
<feature type="transmembrane region" description="Helical" evidence="8">
    <location>
        <begin position="12"/>
        <end position="32"/>
    </location>
</feature>
<keyword evidence="6 8" id="KW-1133">Transmembrane helix</keyword>
<proteinExistence type="inferred from homology"/>
<dbReference type="PANTHER" id="PTHR13929">
    <property type="entry name" value="1,4-DIHYDROXY-2-NAPHTHOATE OCTAPRENYLTRANSFERASE"/>
    <property type="match status" value="1"/>
</dbReference>
<evidence type="ECO:0000256" key="9">
    <source>
        <dbReference type="NCBIfam" id="TIGR00751"/>
    </source>
</evidence>
<keyword evidence="7 8" id="KW-0472">Membrane</keyword>
<protein>
    <recommendedName>
        <fullName evidence="8 9">1,4-dihydroxy-2-naphthoate octaprenyltransferase</fullName>
        <shortName evidence="8">DHNA-octaprenyltransferase</shortName>
        <ecNumber evidence="8 9">2.5.1.74</ecNumber>
    </recommendedName>
</protein>
<feature type="transmembrane region" description="Helical" evidence="8">
    <location>
        <begin position="150"/>
        <end position="171"/>
    </location>
</feature>
<feature type="transmembrane region" description="Helical" evidence="8">
    <location>
        <begin position="38"/>
        <end position="58"/>
    </location>
</feature>
<keyword evidence="4 8" id="KW-0808">Transferase</keyword>
<comment type="catalytic activity">
    <reaction evidence="8">
        <text>an all-trans-polyprenyl diphosphate + 1,4-dihydroxy-2-naphthoate + H(+) = a 2-demethylmenaquinol + CO2 + diphosphate</text>
        <dbReference type="Rhea" id="RHEA:26478"/>
        <dbReference type="Rhea" id="RHEA-COMP:9563"/>
        <dbReference type="Rhea" id="RHEA-COMP:9564"/>
        <dbReference type="ChEBI" id="CHEBI:11173"/>
        <dbReference type="ChEBI" id="CHEBI:15378"/>
        <dbReference type="ChEBI" id="CHEBI:16526"/>
        <dbReference type="ChEBI" id="CHEBI:33019"/>
        <dbReference type="ChEBI" id="CHEBI:55437"/>
        <dbReference type="ChEBI" id="CHEBI:58914"/>
        <dbReference type="EC" id="2.5.1.74"/>
    </reaction>
</comment>
<evidence type="ECO:0000256" key="1">
    <source>
        <dbReference type="ARBA" id="ARBA00004141"/>
    </source>
</evidence>
<dbReference type="PANTHER" id="PTHR13929:SF0">
    <property type="entry name" value="UBIA PRENYLTRANSFERASE DOMAIN-CONTAINING PROTEIN 1"/>
    <property type="match status" value="1"/>
</dbReference>
<evidence type="ECO:0000256" key="2">
    <source>
        <dbReference type="ARBA" id="ARBA00022428"/>
    </source>
</evidence>
<sequence length="300" mass="32886">MANLDTWVSAARLRTLPLSISGILVGSAIAVAQDEFNFVIFALALATTLGLQILSNFANDYGDFVKGTDNEERVGPQRALQSGMMTREEMFWGMIVTGIITFLFAVTLIYLAFGTRSLFYGLVFLALGIGAIAAAVKYTVGDSAYGYRGLGDVFVFVFFGLVAVYGSYFLYAMEWDWRVFLPAATIGFLSAGVLNLNNMRDRAADAKAGKNTLVVKIGDAHAKHYHYFLLLAAFACMILYSAFSFTGIDDLLYLIAFVPLLLHLKRIMENKNPILLDPELKKLALGTFLLAVLFGVGQIL</sequence>
<evidence type="ECO:0000256" key="3">
    <source>
        <dbReference type="ARBA" id="ARBA00022475"/>
    </source>
</evidence>
<dbReference type="InterPro" id="IPR004657">
    <property type="entry name" value="MenA"/>
</dbReference>
<evidence type="ECO:0000256" key="6">
    <source>
        <dbReference type="ARBA" id="ARBA00022989"/>
    </source>
</evidence>
<dbReference type="InterPro" id="IPR000537">
    <property type="entry name" value="UbiA_prenyltransferase"/>
</dbReference>
<comment type="subcellular location">
    <subcellularLocation>
        <location evidence="8">Cell membrane</location>
        <topology evidence="8">Multi-pass membrane protein</topology>
    </subcellularLocation>
    <subcellularLocation>
        <location evidence="1">Membrane</location>
        <topology evidence="1">Multi-pass membrane protein</topology>
    </subcellularLocation>
</comment>
<comment type="function">
    <text evidence="8">Conversion of 1,4-dihydroxy-2-naphthoate (DHNA) to demethylmenaquinone (DMK).</text>
</comment>
<dbReference type="InterPro" id="IPR026046">
    <property type="entry name" value="UBIAD1"/>
</dbReference>
<dbReference type="InterPro" id="IPR044878">
    <property type="entry name" value="UbiA_sf"/>
</dbReference>
<reference evidence="10" key="1">
    <citation type="submission" date="2021-02" db="EMBL/GenBank/DDBJ databases">
        <title>Salinimicrobium sp. nov. isolated from seawater in Tongyeong, Republic of Korea.</title>
        <authorList>
            <person name="Lee S.-J."/>
        </authorList>
    </citation>
    <scope>NUCLEOTIDE SEQUENCE</scope>
    <source>
        <strain evidence="10">HN-2-9-2</strain>
    </source>
</reference>
<comment type="similarity">
    <text evidence="8">Belongs to the MenA family. Type 1 subfamily.</text>
</comment>
<dbReference type="RefSeq" id="WP_265163255.1">
    <property type="nucleotide sequence ID" value="NZ_CP069620.1"/>
</dbReference>
<evidence type="ECO:0000313" key="10">
    <source>
        <dbReference type="EMBL" id="UZH54911.1"/>
    </source>
</evidence>